<dbReference type="RefSeq" id="WP_155044965.1">
    <property type="nucleotide sequence ID" value="NZ_WMIH01000011.1"/>
</dbReference>
<protein>
    <submittedName>
        <fullName evidence="1">Uncharacterized protein</fullName>
    </submittedName>
</protein>
<dbReference type="Proteomes" id="UP000478740">
    <property type="component" value="Unassembled WGS sequence"/>
</dbReference>
<name>A0A6L6J1D0_9RHOB</name>
<keyword evidence="2" id="KW-1185">Reference proteome</keyword>
<sequence>MDNKTFGTLALQLLEGAQIPGAHVDTACAFKRQAEALARGEVDFAADETGADPRDVSEAG</sequence>
<comment type="caution">
    <text evidence="1">The sequence shown here is derived from an EMBL/GenBank/DDBJ whole genome shotgun (WGS) entry which is preliminary data.</text>
</comment>
<accession>A0A6L6J1D0</accession>
<dbReference type="EMBL" id="WMII01000011">
    <property type="protein sequence ID" value="MTH65080.1"/>
    <property type="molecule type" value="Genomic_DNA"/>
</dbReference>
<organism evidence="1 2">
    <name type="scientific">Paracoccus shanxieyensis</name>
    <dbReference type="NCBI Taxonomy" id="2675752"/>
    <lineage>
        <taxon>Bacteria</taxon>
        <taxon>Pseudomonadati</taxon>
        <taxon>Pseudomonadota</taxon>
        <taxon>Alphaproteobacteria</taxon>
        <taxon>Rhodobacterales</taxon>
        <taxon>Paracoccaceae</taxon>
        <taxon>Paracoccus</taxon>
    </lineage>
</organism>
<gene>
    <name evidence="1" type="ORF">GL284_12470</name>
</gene>
<evidence type="ECO:0000313" key="2">
    <source>
        <dbReference type="Proteomes" id="UP000478740"/>
    </source>
</evidence>
<reference evidence="1 2" key="1">
    <citation type="submission" date="2019-11" db="EMBL/GenBank/DDBJ databases">
        <authorList>
            <person name="Dong K."/>
        </authorList>
    </citation>
    <scope>NUCLEOTIDE SEQUENCE [LARGE SCALE GENOMIC DNA]</scope>
    <source>
        <strain evidence="1 2">DK608</strain>
    </source>
</reference>
<proteinExistence type="predicted"/>
<dbReference type="AlphaFoldDB" id="A0A6L6J1D0"/>
<evidence type="ECO:0000313" key="1">
    <source>
        <dbReference type="EMBL" id="MTH65080.1"/>
    </source>
</evidence>